<proteinExistence type="predicted"/>
<organism evidence="1">
    <name type="scientific">Microviridae sp. ctNWS1</name>
    <dbReference type="NCBI Taxonomy" id="2826733"/>
    <lineage>
        <taxon>Viruses</taxon>
        <taxon>Monodnaviria</taxon>
        <taxon>Sangervirae</taxon>
        <taxon>Phixviricota</taxon>
        <taxon>Malgrandaviricetes</taxon>
        <taxon>Petitvirales</taxon>
        <taxon>Microviridae</taxon>
    </lineage>
</organism>
<sequence length="34" mass="3788">MISARRTADDEELLAPARKLAPNALYRAGHVPRQ</sequence>
<dbReference type="EMBL" id="BK015056">
    <property type="protein sequence ID" value="DAD89264.1"/>
    <property type="molecule type" value="Genomic_DNA"/>
</dbReference>
<reference evidence="1" key="1">
    <citation type="journal article" date="2021" name="Proc. Natl. Acad. Sci. U.S.A.">
        <title>A Catalog of Tens of Thousands of Viruses from Human Metagenomes Reveals Hidden Associations with Chronic Diseases.</title>
        <authorList>
            <person name="Tisza M.J."/>
            <person name="Buck C.B."/>
        </authorList>
    </citation>
    <scope>NUCLEOTIDE SEQUENCE</scope>
    <source>
        <strain evidence="1">CtNWS1</strain>
    </source>
</reference>
<name>A0A8S5N458_9VIRU</name>
<evidence type="ECO:0000313" key="1">
    <source>
        <dbReference type="EMBL" id="DAD89264.1"/>
    </source>
</evidence>
<accession>A0A8S5N458</accession>
<protein>
    <submittedName>
        <fullName evidence="1">Uncharacterized protein</fullName>
    </submittedName>
</protein>